<organism evidence="2 3">
    <name type="scientific">Fodinibius halophilus</name>
    <dbReference type="NCBI Taxonomy" id="1736908"/>
    <lineage>
        <taxon>Bacteria</taxon>
        <taxon>Pseudomonadati</taxon>
        <taxon>Balneolota</taxon>
        <taxon>Balneolia</taxon>
        <taxon>Balneolales</taxon>
        <taxon>Balneolaceae</taxon>
        <taxon>Fodinibius</taxon>
    </lineage>
</organism>
<keyword evidence="1" id="KW-0472">Membrane</keyword>
<name>A0A6M1T7M2_9BACT</name>
<keyword evidence="3" id="KW-1185">Reference proteome</keyword>
<dbReference type="AlphaFoldDB" id="A0A6M1T7M2"/>
<feature type="transmembrane region" description="Helical" evidence="1">
    <location>
        <begin position="7"/>
        <end position="26"/>
    </location>
</feature>
<protein>
    <submittedName>
        <fullName evidence="2">Uncharacterized protein</fullName>
    </submittedName>
</protein>
<dbReference type="EMBL" id="JAALLS010000048">
    <property type="protein sequence ID" value="NGP90247.1"/>
    <property type="molecule type" value="Genomic_DNA"/>
</dbReference>
<evidence type="ECO:0000256" key="1">
    <source>
        <dbReference type="SAM" id="Phobius"/>
    </source>
</evidence>
<keyword evidence="1" id="KW-0812">Transmembrane</keyword>
<reference evidence="2 3" key="1">
    <citation type="submission" date="2020-02" db="EMBL/GenBank/DDBJ databases">
        <title>Aliifodinibius halophilus 2W32, complete genome.</title>
        <authorList>
            <person name="Li Y."/>
            <person name="Wu S."/>
        </authorList>
    </citation>
    <scope>NUCLEOTIDE SEQUENCE [LARGE SCALE GENOMIC DNA]</scope>
    <source>
        <strain evidence="2 3">2W32</strain>
    </source>
</reference>
<evidence type="ECO:0000313" key="2">
    <source>
        <dbReference type="EMBL" id="NGP90247.1"/>
    </source>
</evidence>
<keyword evidence="1" id="KW-1133">Transmembrane helix</keyword>
<accession>A0A6M1T7M2</accession>
<sequence length="65" mass="7199">MHNITKVITGILLFFVGFFLITDPVYTAIKGLIVSAGFSIFMAIAIAWTMIGTTFYGGYKFIKQV</sequence>
<dbReference type="RefSeq" id="WP_165271469.1">
    <property type="nucleotide sequence ID" value="NZ_JAALLS010000048.1"/>
</dbReference>
<gene>
    <name evidence="2" type="ORF">G3569_17970</name>
</gene>
<dbReference type="Proteomes" id="UP000479132">
    <property type="component" value="Unassembled WGS sequence"/>
</dbReference>
<proteinExistence type="predicted"/>
<evidence type="ECO:0000313" key="3">
    <source>
        <dbReference type="Proteomes" id="UP000479132"/>
    </source>
</evidence>
<feature type="transmembrane region" description="Helical" evidence="1">
    <location>
        <begin position="32"/>
        <end position="59"/>
    </location>
</feature>
<comment type="caution">
    <text evidence="2">The sequence shown here is derived from an EMBL/GenBank/DDBJ whole genome shotgun (WGS) entry which is preliminary data.</text>
</comment>